<dbReference type="InterPro" id="IPR000182">
    <property type="entry name" value="GNAT_dom"/>
</dbReference>
<comment type="similarity">
    <text evidence="3">Belongs to the acetyltransferase family. RimJ subfamily.</text>
</comment>
<organism evidence="5 6">
    <name type="scientific">Neokomagataea thailandica NBRC 106555</name>
    <dbReference type="NCBI Taxonomy" id="1223520"/>
    <lineage>
        <taxon>Bacteria</taxon>
        <taxon>Pseudomonadati</taxon>
        <taxon>Pseudomonadota</taxon>
        <taxon>Alphaproteobacteria</taxon>
        <taxon>Acetobacterales</taxon>
        <taxon>Acetobacteraceae</taxon>
        <taxon>Neokomagataea</taxon>
    </lineage>
</organism>
<evidence type="ECO:0000259" key="4">
    <source>
        <dbReference type="PROSITE" id="PS51186"/>
    </source>
</evidence>
<name>A0ABQ0QPZ4_9PROT</name>
<protein>
    <submittedName>
        <fullName evidence="5">N-acetyltransferase GCN5</fullName>
    </submittedName>
</protein>
<dbReference type="InterPro" id="IPR016181">
    <property type="entry name" value="Acyl_CoA_acyltransferase"/>
</dbReference>
<evidence type="ECO:0000256" key="2">
    <source>
        <dbReference type="ARBA" id="ARBA00023315"/>
    </source>
</evidence>
<dbReference type="EMBL" id="BAQC01000030">
    <property type="protein sequence ID" value="GBR52913.1"/>
    <property type="molecule type" value="Genomic_DNA"/>
</dbReference>
<dbReference type="Pfam" id="PF13302">
    <property type="entry name" value="Acetyltransf_3"/>
    <property type="match status" value="1"/>
</dbReference>
<comment type="caution">
    <text evidence="5">The sequence shown here is derived from an EMBL/GenBank/DDBJ whole genome shotgun (WGS) entry which is preliminary data.</text>
</comment>
<evidence type="ECO:0000256" key="3">
    <source>
        <dbReference type="ARBA" id="ARBA00038502"/>
    </source>
</evidence>
<dbReference type="PROSITE" id="PS51186">
    <property type="entry name" value="GNAT"/>
    <property type="match status" value="1"/>
</dbReference>
<dbReference type="Gene3D" id="3.40.630.30">
    <property type="match status" value="1"/>
</dbReference>
<gene>
    <name evidence="5" type="ORF">AA106555_1085</name>
</gene>
<feature type="domain" description="N-acetyltransferase" evidence="4">
    <location>
        <begin position="10"/>
        <end position="175"/>
    </location>
</feature>
<sequence length="175" mass="19477">MRGDMSANALRLREVEYTDKEALIAANKANRAFHMPWSAPFCDEAGFRQWFSSCIGDDAKGFIALEVHTGAIVGVLTLSQIVRGNFCSAYLGYYGMQETAGRGLMTTAVRRVVSAAFGPLGLHRVEANIQPGNKRSIALVKRVGFEKEGFSPAYLRINGQWRDHERWAIRPELLL</sequence>
<dbReference type="PANTHER" id="PTHR43792:SF8">
    <property type="entry name" value="[RIBOSOMAL PROTEIN US5]-ALANINE N-ACETYLTRANSFERASE"/>
    <property type="match status" value="1"/>
</dbReference>
<keyword evidence="6" id="KW-1185">Reference proteome</keyword>
<evidence type="ECO:0000256" key="1">
    <source>
        <dbReference type="ARBA" id="ARBA00022679"/>
    </source>
</evidence>
<keyword evidence="2" id="KW-0012">Acyltransferase</keyword>
<dbReference type="PANTHER" id="PTHR43792">
    <property type="entry name" value="GNAT FAMILY, PUTATIVE (AFU_ORTHOLOGUE AFUA_3G00765)-RELATED-RELATED"/>
    <property type="match status" value="1"/>
</dbReference>
<dbReference type="Proteomes" id="UP001062632">
    <property type="component" value="Unassembled WGS sequence"/>
</dbReference>
<accession>A0ABQ0QPZ4</accession>
<proteinExistence type="inferred from homology"/>
<keyword evidence="1" id="KW-0808">Transferase</keyword>
<dbReference type="RefSeq" id="WP_240775293.1">
    <property type="nucleotide sequence ID" value="NZ_BAQC01000030.1"/>
</dbReference>
<evidence type="ECO:0000313" key="6">
    <source>
        <dbReference type="Proteomes" id="UP001062632"/>
    </source>
</evidence>
<reference evidence="5 6" key="1">
    <citation type="submission" date="2013-04" db="EMBL/GenBank/DDBJ databases">
        <title>The genome sequencing project of 58 acetic acid bacteria.</title>
        <authorList>
            <person name="Okamoto-Kainuma A."/>
            <person name="Ishikawa M."/>
            <person name="Umino S."/>
            <person name="Koizumi Y."/>
            <person name="Shiwa Y."/>
            <person name="Yoshikawa H."/>
            <person name="Matsutani M."/>
            <person name="Matsushita K."/>
        </authorList>
    </citation>
    <scope>NUCLEOTIDE SEQUENCE [LARGE SCALE GENOMIC DNA]</scope>
    <source>
        <strain evidence="5 6">NBRC 106555</strain>
    </source>
</reference>
<dbReference type="InterPro" id="IPR051531">
    <property type="entry name" value="N-acetyltransferase"/>
</dbReference>
<evidence type="ECO:0000313" key="5">
    <source>
        <dbReference type="EMBL" id="GBR52913.1"/>
    </source>
</evidence>
<dbReference type="SUPFAM" id="SSF55729">
    <property type="entry name" value="Acyl-CoA N-acyltransferases (Nat)"/>
    <property type="match status" value="1"/>
</dbReference>